<dbReference type="GO" id="GO:0003824">
    <property type="term" value="F:catalytic activity"/>
    <property type="evidence" value="ECO:0007669"/>
    <property type="project" value="InterPro"/>
</dbReference>
<dbReference type="InterPro" id="IPR058240">
    <property type="entry name" value="rSAM_sf"/>
</dbReference>
<dbReference type="InterPro" id="IPR016431">
    <property type="entry name" value="Pyrv-formate_lyase-activ_prd"/>
</dbReference>
<dbReference type="HOGENOM" id="CLU_044176_1_0_9"/>
<keyword evidence="4 6" id="KW-0408">Iron</keyword>
<keyword evidence="9" id="KW-1185">Reference proteome</keyword>
<dbReference type="SFLD" id="SFLDS00029">
    <property type="entry name" value="Radical_SAM"/>
    <property type="match status" value="1"/>
</dbReference>
<dbReference type="STRING" id="574087.Acear_0199"/>
<proteinExistence type="predicted"/>
<protein>
    <submittedName>
        <fullName evidence="8">Radical SAM domain protein</fullName>
    </submittedName>
</protein>
<name>D9QTI6_ACEAZ</name>
<accession>D9QTI6</accession>
<evidence type="ECO:0000256" key="3">
    <source>
        <dbReference type="ARBA" id="ARBA00022723"/>
    </source>
</evidence>
<feature type="binding site" evidence="6">
    <location>
        <position position="89"/>
    </location>
    <ligand>
        <name>[4Fe-4S] cluster</name>
        <dbReference type="ChEBI" id="CHEBI:49883"/>
        <note>4Fe-4S-S-AdoMet</note>
    </ligand>
</feature>
<dbReference type="PANTHER" id="PTHR30352:SF5">
    <property type="entry name" value="PYRUVATE FORMATE-LYASE 1-ACTIVATING ENZYME"/>
    <property type="match status" value="1"/>
</dbReference>
<sequence length="329" mass="37622">MKEARWYERLDEEEIRCNLCPHSCLITAGQTGICQARENQEGRLVSKTYGQVSAVAVDPIEKKPLFHFYPGSEILSLGTVGCNLRCQFCQNYHIAHNQEAETRRLEPEEIVTLVKKHNSIGAAYTYSEPLIWYEYILDTAQLIHQTGLKNVLVTNGLINPEPLAGLLSYIDGLNIDLKAFSEEFYRDICQGYLEPVKESIRLANQEALVEVTTLLIPGLNDSREEIEELTAWLADINPDIPLHFTRYFPKYKLQAEQTSMETLLQAKEIAEEKLNFVYLGNVREPEYSNTYCYECGQLLIKRSWSQPEIYLQDDICPECGAEINILLAD</sequence>
<keyword evidence="5 6" id="KW-0411">Iron-sulfur</keyword>
<dbReference type="PIRSF" id="PIRSF004869">
    <property type="entry name" value="PflX_prd"/>
    <property type="match status" value="1"/>
</dbReference>
<dbReference type="PROSITE" id="PS51918">
    <property type="entry name" value="RADICAL_SAM"/>
    <property type="match status" value="1"/>
</dbReference>
<evidence type="ECO:0000313" key="8">
    <source>
        <dbReference type="EMBL" id="ADL11750.1"/>
    </source>
</evidence>
<dbReference type="InterPro" id="IPR013785">
    <property type="entry name" value="Aldolase_TIM"/>
</dbReference>
<dbReference type="AlphaFoldDB" id="D9QTI6"/>
<comment type="cofactor">
    <cofactor evidence="6">
        <name>[4Fe-4S] cluster</name>
        <dbReference type="ChEBI" id="CHEBI:49883"/>
    </cofactor>
    <text evidence="6">Binds 1 [4Fe-4S] cluster. The cluster is coordinated with 3 cysteines and an exchangeable S-adenosyl-L-methionine.</text>
</comment>
<reference evidence="8 9" key="1">
    <citation type="journal article" date="2010" name="Stand. Genomic Sci.">
        <title>Complete genome sequence of Acetohalobium arabaticum type strain (Z-7288).</title>
        <authorList>
            <person name="Sikorski J."/>
            <person name="Lapidus A."/>
            <person name="Chertkov O."/>
            <person name="Lucas S."/>
            <person name="Copeland A."/>
            <person name="Glavina Del Rio T."/>
            <person name="Nolan M."/>
            <person name="Tice H."/>
            <person name="Cheng J.F."/>
            <person name="Han C."/>
            <person name="Brambilla E."/>
            <person name="Pitluck S."/>
            <person name="Liolios K."/>
            <person name="Ivanova N."/>
            <person name="Mavromatis K."/>
            <person name="Mikhailova N."/>
            <person name="Pati A."/>
            <person name="Bruce D."/>
            <person name="Detter C."/>
            <person name="Tapia R."/>
            <person name="Goodwin L."/>
            <person name="Chen A."/>
            <person name="Palaniappan K."/>
            <person name="Land M."/>
            <person name="Hauser L."/>
            <person name="Chang Y.J."/>
            <person name="Jeffries C.D."/>
            <person name="Rohde M."/>
            <person name="Goker M."/>
            <person name="Spring S."/>
            <person name="Woyke T."/>
            <person name="Bristow J."/>
            <person name="Eisen J.A."/>
            <person name="Markowitz V."/>
            <person name="Hugenholtz P."/>
            <person name="Kyrpides N.C."/>
            <person name="Klenk H.P."/>
        </authorList>
    </citation>
    <scope>NUCLEOTIDE SEQUENCE [LARGE SCALE GENOMIC DNA]</scope>
    <source>
        <strain evidence="9">ATCC 49924 / DSM 5501 / Z-7288</strain>
    </source>
</reference>
<dbReference type="Proteomes" id="UP000001661">
    <property type="component" value="Chromosome"/>
</dbReference>
<feature type="binding site" evidence="6">
    <location>
        <position position="86"/>
    </location>
    <ligand>
        <name>[4Fe-4S] cluster</name>
        <dbReference type="ChEBI" id="CHEBI:49883"/>
        <note>4Fe-4S-S-AdoMet</note>
    </ligand>
</feature>
<dbReference type="SMART" id="SM00729">
    <property type="entry name" value="Elp3"/>
    <property type="match status" value="1"/>
</dbReference>
<dbReference type="GO" id="GO:0051539">
    <property type="term" value="F:4 iron, 4 sulfur cluster binding"/>
    <property type="evidence" value="ECO:0007669"/>
    <property type="project" value="UniProtKB-KW"/>
</dbReference>
<keyword evidence="3 6" id="KW-0479">Metal-binding</keyword>
<dbReference type="InterPro" id="IPR006638">
    <property type="entry name" value="Elp3/MiaA/NifB-like_rSAM"/>
</dbReference>
<dbReference type="PANTHER" id="PTHR30352">
    <property type="entry name" value="PYRUVATE FORMATE-LYASE-ACTIVATING ENZYME"/>
    <property type="match status" value="1"/>
</dbReference>
<dbReference type="EMBL" id="CP002105">
    <property type="protein sequence ID" value="ADL11750.1"/>
    <property type="molecule type" value="Genomic_DNA"/>
</dbReference>
<keyword evidence="1" id="KW-0004">4Fe-4S</keyword>
<evidence type="ECO:0000256" key="4">
    <source>
        <dbReference type="ARBA" id="ARBA00023004"/>
    </source>
</evidence>
<dbReference type="OrthoDB" id="9778883at2"/>
<evidence type="ECO:0000259" key="7">
    <source>
        <dbReference type="PROSITE" id="PS51918"/>
    </source>
</evidence>
<feature type="binding site" evidence="6">
    <location>
        <position position="82"/>
    </location>
    <ligand>
        <name>[4Fe-4S] cluster</name>
        <dbReference type="ChEBI" id="CHEBI:49883"/>
        <note>4Fe-4S-S-AdoMet</note>
    </ligand>
</feature>
<evidence type="ECO:0000256" key="1">
    <source>
        <dbReference type="ARBA" id="ARBA00022485"/>
    </source>
</evidence>
<dbReference type="eggNOG" id="COG1180">
    <property type="taxonomic scope" value="Bacteria"/>
</dbReference>
<dbReference type="RefSeq" id="WP_013277196.1">
    <property type="nucleotide sequence ID" value="NC_014378.1"/>
</dbReference>
<feature type="domain" description="Radical SAM core" evidence="7">
    <location>
        <begin position="67"/>
        <end position="284"/>
    </location>
</feature>
<organism evidence="8 9">
    <name type="scientific">Acetohalobium arabaticum (strain ATCC 49924 / DSM 5501 / Z-7288)</name>
    <dbReference type="NCBI Taxonomy" id="574087"/>
    <lineage>
        <taxon>Bacteria</taxon>
        <taxon>Bacillati</taxon>
        <taxon>Bacillota</taxon>
        <taxon>Clostridia</taxon>
        <taxon>Halanaerobiales</taxon>
        <taxon>Halobacteroidaceae</taxon>
        <taxon>Acetohalobium</taxon>
    </lineage>
</organism>
<dbReference type="InterPro" id="IPR007197">
    <property type="entry name" value="rSAM"/>
</dbReference>
<dbReference type="GO" id="GO:0046872">
    <property type="term" value="F:metal ion binding"/>
    <property type="evidence" value="ECO:0007669"/>
    <property type="project" value="UniProtKB-KW"/>
</dbReference>
<evidence type="ECO:0000313" key="9">
    <source>
        <dbReference type="Proteomes" id="UP000001661"/>
    </source>
</evidence>
<dbReference type="InterPro" id="IPR027596">
    <property type="entry name" value="AmmeMemoSam_rS"/>
</dbReference>
<dbReference type="CDD" id="cd01335">
    <property type="entry name" value="Radical_SAM"/>
    <property type="match status" value="1"/>
</dbReference>
<evidence type="ECO:0000256" key="5">
    <source>
        <dbReference type="ARBA" id="ARBA00023014"/>
    </source>
</evidence>
<dbReference type="SFLD" id="SFLDG01101">
    <property type="entry name" value="Uncharacterised_Radical_SAM_Su"/>
    <property type="match status" value="1"/>
</dbReference>
<keyword evidence="2 6" id="KW-0949">S-adenosyl-L-methionine</keyword>
<dbReference type="Gene3D" id="3.20.20.70">
    <property type="entry name" value="Aldolase class I"/>
    <property type="match status" value="1"/>
</dbReference>
<dbReference type="Pfam" id="PF04055">
    <property type="entry name" value="Radical_SAM"/>
    <property type="match status" value="1"/>
</dbReference>
<dbReference type="NCBIfam" id="TIGR04337">
    <property type="entry name" value="AmmeMemoSam_rS"/>
    <property type="match status" value="1"/>
</dbReference>
<dbReference type="KEGG" id="aar:Acear_0199"/>
<gene>
    <name evidence="8" type="ordered locus">Acear_0199</name>
</gene>
<evidence type="ECO:0000256" key="2">
    <source>
        <dbReference type="ARBA" id="ARBA00022691"/>
    </source>
</evidence>
<dbReference type="SUPFAM" id="SSF102114">
    <property type="entry name" value="Radical SAM enzymes"/>
    <property type="match status" value="1"/>
</dbReference>
<dbReference type="InterPro" id="IPR034457">
    <property type="entry name" value="Organic_radical-activating"/>
</dbReference>
<evidence type="ECO:0000256" key="6">
    <source>
        <dbReference type="PIRSR" id="PIRSR004869-50"/>
    </source>
</evidence>